<dbReference type="InterPro" id="IPR029068">
    <property type="entry name" value="Glyas_Bleomycin-R_OHBP_Dase"/>
</dbReference>
<dbReference type="InterPro" id="IPR004360">
    <property type="entry name" value="Glyas_Fos-R_dOase_dom"/>
</dbReference>
<dbReference type="AlphaFoldDB" id="A0A6I4MBD8"/>
<dbReference type="Pfam" id="PF22632">
    <property type="entry name" value="BphC_D1"/>
    <property type="match status" value="1"/>
</dbReference>
<dbReference type="InterPro" id="IPR037523">
    <property type="entry name" value="VOC_core"/>
</dbReference>
<comment type="caution">
    <text evidence="2">The sequence shown here is derived from an EMBL/GenBank/DDBJ whole genome shotgun (WGS) entry which is preliminary data.</text>
</comment>
<reference evidence="2" key="1">
    <citation type="submission" date="2019-12" db="EMBL/GenBank/DDBJ databases">
        <title>Actinomadura physcomitrii sp. nov., a novel actinomycete isolated from moss [Physcomitrium sphaericum (Ludw) Fuernr].</title>
        <authorList>
            <person name="Zhuang X."/>
        </authorList>
    </citation>
    <scope>NUCLEOTIDE SEQUENCE [LARGE SCALE GENOMIC DNA]</scope>
    <source>
        <strain evidence="2">LD22</strain>
    </source>
</reference>
<protein>
    <submittedName>
        <fullName evidence="2">Glyoxalase</fullName>
    </submittedName>
</protein>
<gene>
    <name evidence="2" type="ORF">F8568_024875</name>
</gene>
<evidence type="ECO:0000313" key="3">
    <source>
        <dbReference type="Proteomes" id="UP000462055"/>
    </source>
</evidence>
<proteinExistence type="predicted"/>
<dbReference type="Gene3D" id="3.10.180.10">
    <property type="entry name" value="2,3-Dihydroxybiphenyl 1,2-Dioxygenase, domain 1"/>
    <property type="match status" value="2"/>
</dbReference>
<sequence>MIHTCYQSHQFLRAAALLLASLEIHGGNNSVFSATRNRRRRMAAFGGLTAGNAAQAAGPPRLRRKGDDMQEIAKLGYVGVRSPSYEQWRTWAPDVFACMLGPDGDDGAVRVKLDDFDYRLSIHPGDEHELAYVGWEVLSHRDLDSLAAKLEKAGANPRRASRELAESRGVLDLVTFEDPFGQPYEAYCYQSADYRLWDPPRPHDGFVTGEQGLGHIVFIVPDAREAVDFHIDVLGFKPSDIVRLNEPLGEMWFLRANPRHHNVAFLEMPGMLGLHHVYIECRSLDDVGYSYYDVLGGDGNTDLLMKLGRHVGDQTVSYYIHTPAGFFIEYGWDGLPIKESDPRSVEYVDLRKGKRPEMWGHHFTMQPNETVRPYKAR</sequence>
<accession>A0A6I4MBD8</accession>
<evidence type="ECO:0000313" key="2">
    <source>
        <dbReference type="EMBL" id="MWA03558.1"/>
    </source>
</evidence>
<feature type="domain" description="VOC" evidence="1">
    <location>
        <begin position="212"/>
        <end position="333"/>
    </location>
</feature>
<dbReference type="Pfam" id="PF00903">
    <property type="entry name" value="Glyoxalase"/>
    <property type="match status" value="1"/>
</dbReference>
<dbReference type="SUPFAM" id="SSF54593">
    <property type="entry name" value="Glyoxalase/Bleomycin resistance protein/Dihydroxybiphenyl dioxygenase"/>
    <property type="match status" value="1"/>
</dbReference>
<dbReference type="CDD" id="cd07252">
    <property type="entry name" value="BphC1-RGP6_N_like"/>
    <property type="match status" value="1"/>
</dbReference>
<dbReference type="PROSITE" id="PS51819">
    <property type="entry name" value="VOC"/>
    <property type="match status" value="2"/>
</dbReference>
<dbReference type="EMBL" id="WBMS02000020">
    <property type="protein sequence ID" value="MWA03558.1"/>
    <property type="molecule type" value="Genomic_DNA"/>
</dbReference>
<organism evidence="2 3">
    <name type="scientific">Actinomadura physcomitrii</name>
    <dbReference type="NCBI Taxonomy" id="2650748"/>
    <lineage>
        <taxon>Bacteria</taxon>
        <taxon>Bacillati</taxon>
        <taxon>Actinomycetota</taxon>
        <taxon>Actinomycetes</taxon>
        <taxon>Streptosporangiales</taxon>
        <taxon>Thermomonosporaceae</taxon>
        <taxon>Actinomadura</taxon>
    </lineage>
</organism>
<evidence type="ECO:0000259" key="1">
    <source>
        <dbReference type="PROSITE" id="PS51819"/>
    </source>
</evidence>
<dbReference type="Proteomes" id="UP000462055">
    <property type="component" value="Unassembled WGS sequence"/>
</dbReference>
<name>A0A6I4MBD8_9ACTN</name>
<keyword evidence="3" id="KW-1185">Reference proteome</keyword>
<feature type="domain" description="VOC" evidence="1">
    <location>
        <begin position="74"/>
        <end position="189"/>
    </location>
</feature>